<dbReference type="PRINTS" id="PR00347">
    <property type="entry name" value="THAUMATIN"/>
</dbReference>
<keyword evidence="2 3" id="KW-1015">Disulfide bond</keyword>
<accession>A0A6P5STE5</accession>
<comment type="similarity">
    <text evidence="1">Belongs to the thaumatin family.</text>
</comment>
<dbReference type="Pfam" id="PF00314">
    <property type="entry name" value="Thaumatin"/>
    <property type="match status" value="1"/>
</dbReference>
<protein>
    <submittedName>
        <fullName evidence="5">Protein P21-like</fullName>
    </submittedName>
</protein>
<reference evidence="5" key="1">
    <citation type="submission" date="2025-08" db="UniProtKB">
        <authorList>
            <consortium name="RefSeq"/>
        </authorList>
    </citation>
    <scope>IDENTIFICATION</scope>
</reference>
<evidence type="ECO:0000256" key="3">
    <source>
        <dbReference type="PIRSR" id="PIRSR002703-1"/>
    </source>
</evidence>
<evidence type="ECO:0000313" key="4">
    <source>
        <dbReference type="Proteomes" id="UP000515124"/>
    </source>
</evidence>
<feature type="disulfide bond" evidence="3">
    <location>
        <begin position="80"/>
        <end position="90"/>
    </location>
</feature>
<dbReference type="KEGG" id="pavi:110759152"/>
<dbReference type="PANTHER" id="PTHR31048">
    <property type="entry name" value="OS03G0233200 PROTEIN"/>
    <property type="match status" value="1"/>
</dbReference>
<dbReference type="CDD" id="cd09217">
    <property type="entry name" value="TLP-P"/>
    <property type="match status" value="1"/>
</dbReference>
<evidence type="ECO:0000256" key="2">
    <source>
        <dbReference type="ARBA" id="ARBA00023157"/>
    </source>
</evidence>
<feature type="disulfide bond" evidence="3">
    <location>
        <begin position="150"/>
        <end position="197"/>
    </location>
</feature>
<dbReference type="PROSITE" id="PS51367">
    <property type="entry name" value="THAUMATIN_2"/>
    <property type="match status" value="1"/>
</dbReference>
<dbReference type="SUPFAM" id="SSF49870">
    <property type="entry name" value="Osmotin, thaumatin-like protein"/>
    <property type="match status" value="1"/>
</dbReference>
<dbReference type="GeneID" id="110759152"/>
<dbReference type="Gene3D" id="2.60.110.10">
    <property type="entry name" value="Thaumatin"/>
    <property type="match status" value="1"/>
</dbReference>
<dbReference type="SMART" id="SM00205">
    <property type="entry name" value="THN"/>
    <property type="match status" value="1"/>
</dbReference>
<evidence type="ECO:0000313" key="5">
    <source>
        <dbReference type="RefSeq" id="XP_021816881.1"/>
    </source>
</evidence>
<dbReference type="PIRSF" id="PIRSF002703">
    <property type="entry name" value="Thaumatin"/>
    <property type="match status" value="1"/>
</dbReference>
<feature type="disulfide bond" evidence="3">
    <location>
        <begin position="158"/>
        <end position="168"/>
    </location>
</feature>
<dbReference type="InterPro" id="IPR037176">
    <property type="entry name" value="Osmotin/thaumatin-like_sf"/>
</dbReference>
<sequence>MSLLLIRKNLSSVFLLILIIITLYFATIHATHFDVRNQCHFTVWAASNPGGGKQLLPGQTWSFDVNTVTYPARIWGRTECSFDEAGRGKCLICDCGGLLKCQESGQPPCTMAEYRPTLNIDYLDISLVDGFNLPMEFSPTGGACAKGIRCAADINRECPLEWRVSGACKNACFFNNAYDFGRCNGPTSYSRFFKARCPDAYSYPYDDETAFFSCPGGTNYRVVFCP</sequence>
<organism evidence="4 5">
    <name type="scientific">Prunus avium</name>
    <name type="common">Cherry</name>
    <name type="synonym">Cerasus avium</name>
    <dbReference type="NCBI Taxonomy" id="42229"/>
    <lineage>
        <taxon>Eukaryota</taxon>
        <taxon>Viridiplantae</taxon>
        <taxon>Streptophyta</taxon>
        <taxon>Embryophyta</taxon>
        <taxon>Tracheophyta</taxon>
        <taxon>Spermatophyta</taxon>
        <taxon>Magnoliopsida</taxon>
        <taxon>eudicotyledons</taxon>
        <taxon>Gunneridae</taxon>
        <taxon>Pentapetalae</taxon>
        <taxon>rosids</taxon>
        <taxon>fabids</taxon>
        <taxon>Rosales</taxon>
        <taxon>Rosaceae</taxon>
        <taxon>Amygdaloideae</taxon>
        <taxon>Amygdaleae</taxon>
        <taxon>Prunus</taxon>
    </lineage>
</organism>
<dbReference type="AlphaFoldDB" id="A0A6P5STE5"/>
<dbReference type="InterPro" id="IPR001938">
    <property type="entry name" value="Thaumatin"/>
</dbReference>
<gene>
    <name evidence="5" type="primary">LOC110759152</name>
</gene>
<proteinExistence type="inferred from homology"/>
<dbReference type="RefSeq" id="XP_021816881.1">
    <property type="nucleotide sequence ID" value="XM_021961189.1"/>
</dbReference>
<feature type="disulfide bond" evidence="3">
    <location>
        <begin position="39"/>
        <end position="225"/>
    </location>
</feature>
<evidence type="ECO:0000256" key="1">
    <source>
        <dbReference type="ARBA" id="ARBA00010607"/>
    </source>
</evidence>
<feature type="disulfide bond" evidence="3">
    <location>
        <begin position="95"/>
        <end position="101"/>
    </location>
</feature>
<dbReference type="FunFam" id="2.60.110.10:FF:000003">
    <property type="entry name" value="Thaumatin I"/>
    <property type="match status" value="1"/>
</dbReference>
<name>A0A6P5STE5_PRUAV</name>
<dbReference type="Proteomes" id="UP000515124">
    <property type="component" value="Unplaced"/>
</dbReference>
<keyword evidence="4" id="KW-1185">Reference proteome</keyword>